<dbReference type="Gramene" id="TraesCAD_scaffold_030591_01G000100.1">
    <property type="protein sequence ID" value="TraesCAD_scaffold_030591_01G000100.1"/>
    <property type="gene ID" value="TraesCAD_scaffold_030591_01G000100"/>
</dbReference>
<dbReference type="Gramene" id="TraesWEE_scaffold_058302_01G000100.1">
    <property type="protein sequence ID" value="TraesWEE_scaffold_058302_01G000100.1"/>
    <property type="gene ID" value="TraesWEE_scaffold_058302_01G000100"/>
</dbReference>
<dbReference type="AlphaFoldDB" id="A0A3B6MLW8"/>
<feature type="region of interest" description="Disordered" evidence="2">
    <location>
        <begin position="79"/>
        <end position="108"/>
    </location>
</feature>
<dbReference type="OMA" id="HINNRES"/>
<protein>
    <submittedName>
        <fullName evidence="3">Uncharacterized protein</fullName>
    </submittedName>
</protein>
<sequence length="212" mass="23932">MGRSKGTMEESDIQDLLAMRSEVLDNQKETESLRSDMTVLQTEVRTIGQKQDLMSVAVEDVQKSVSEIGLQLSAMTEVLKSLRPDPPGRNREKTTDTGTSAPVKSPTLLEQENRNALLRAQLEKEKEQTRRCEEVFMQRLPPLNVTKPPGFDKQRDQDQVTEGPTPSAGTSRHVHTPVFNQHINNRESQLWQGYYRTSGNESTVHEINDEGT</sequence>
<dbReference type="Gramene" id="TraesCS5D02G121700.1">
    <property type="protein sequence ID" value="TraesCS5D02G121700.1.cds1"/>
    <property type="gene ID" value="TraesCS5D02G121700"/>
</dbReference>
<reference evidence="3" key="1">
    <citation type="submission" date="2018-08" db="EMBL/GenBank/DDBJ databases">
        <authorList>
            <person name="Rossello M."/>
        </authorList>
    </citation>
    <scope>NUCLEOTIDE SEQUENCE [LARGE SCALE GENOMIC DNA]</scope>
    <source>
        <strain evidence="3">cv. Chinese Spring</strain>
    </source>
</reference>
<dbReference type="Proteomes" id="UP000019116">
    <property type="component" value="Chromosome 5D"/>
</dbReference>
<proteinExistence type="predicted"/>
<evidence type="ECO:0000313" key="3">
    <source>
        <dbReference type="EnsemblPlants" id="TraesCS5D02G121700.1.cds1"/>
    </source>
</evidence>
<evidence type="ECO:0000256" key="2">
    <source>
        <dbReference type="SAM" id="MobiDB-lite"/>
    </source>
</evidence>
<organism evidence="3">
    <name type="scientific">Triticum aestivum</name>
    <name type="common">Wheat</name>
    <dbReference type="NCBI Taxonomy" id="4565"/>
    <lineage>
        <taxon>Eukaryota</taxon>
        <taxon>Viridiplantae</taxon>
        <taxon>Streptophyta</taxon>
        <taxon>Embryophyta</taxon>
        <taxon>Tracheophyta</taxon>
        <taxon>Spermatophyta</taxon>
        <taxon>Magnoliopsida</taxon>
        <taxon>Liliopsida</taxon>
        <taxon>Poales</taxon>
        <taxon>Poaceae</taxon>
        <taxon>BOP clade</taxon>
        <taxon>Pooideae</taxon>
        <taxon>Triticodae</taxon>
        <taxon>Triticeae</taxon>
        <taxon>Triticinae</taxon>
        <taxon>Triticum</taxon>
    </lineage>
</organism>
<accession>A0A3B6MLW8</accession>
<evidence type="ECO:0000256" key="1">
    <source>
        <dbReference type="SAM" id="Coils"/>
    </source>
</evidence>
<name>A0A3B6MLW8_WHEAT</name>
<keyword evidence="4" id="KW-1185">Reference proteome</keyword>
<feature type="compositionally biased region" description="Polar residues" evidence="2">
    <location>
        <begin position="160"/>
        <end position="170"/>
    </location>
</feature>
<feature type="coiled-coil region" evidence="1">
    <location>
        <begin position="108"/>
        <end position="135"/>
    </location>
</feature>
<feature type="region of interest" description="Disordered" evidence="2">
    <location>
        <begin position="142"/>
        <end position="175"/>
    </location>
</feature>
<dbReference type="Gramene" id="TraesRN5D0100317300.1">
    <property type="protein sequence ID" value="TraesRN5D0100317300.1"/>
    <property type="gene ID" value="TraesRN5D0100317300"/>
</dbReference>
<dbReference type="EnsemblPlants" id="TraesCS5D02G121700.1">
    <property type="protein sequence ID" value="TraesCS5D02G121700.1.cds1"/>
    <property type="gene ID" value="TraesCS5D02G121700"/>
</dbReference>
<evidence type="ECO:0000313" key="4">
    <source>
        <dbReference type="Proteomes" id="UP000019116"/>
    </source>
</evidence>
<keyword evidence="1" id="KW-0175">Coiled coil</keyword>
<dbReference type="Gramene" id="TraesCS5D03G0301300.1">
    <property type="protein sequence ID" value="TraesCS5D03G0301300.1.CDS1"/>
    <property type="gene ID" value="TraesCS5D03G0301300"/>
</dbReference>
<feature type="compositionally biased region" description="Basic and acidic residues" evidence="2">
    <location>
        <begin position="80"/>
        <end position="95"/>
    </location>
</feature>
<dbReference type="Gramene" id="TraesCLE_scaffold_077814_01G000100.1">
    <property type="protein sequence ID" value="TraesCLE_scaffold_077814_01G000100.1"/>
    <property type="gene ID" value="TraesCLE_scaffold_077814_01G000100"/>
</dbReference>
<dbReference type="SMR" id="A0A3B6MLW8"/>
<reference evidence="3" key="2">
    <citation type="submission" date="2018-10" db="UniProtKB">
        <authorList>
            <consortium name="EnsemblPlants"/>
        </authorList>
    </citation>
    <scope>IDENTIFICATION</scope>
</reference>
<dbReference type="Gramene" id="TraesROB_scaffold_068533_01G000100.1">
    <property type="protein sequence ID" value="TraesROB_scaffold_068533_01G000100.1"/>
    <property type="gene ID" value="TraesROB_scaffold_068533_01G000100"/>
</dbReference>